<protein>
    <submittedName>
        <fullName evidence="1">Uncharacterized protein</fullName>
    </submittedName>
</protein>
<sequence>MDGVGIPKYRMPTNLHAYQRVIIRGIPAWKKGNALYYYEQEVATNPLQIGTVSEGFVSNVDELCSERIEAFRRTIEVRNRASAAPPKKK</sequence>
<evidence type="ECO:0000313" key="1">
    <source>
        <dbReference type="EMBL" id="QHU12582.1"/>
    </source>
</evidence>
<name>A0A6C0K3H1_9ZZZZ</name>
<accession>A0A6C0K3H1</accession>
<proteinExistence type="predicted"/>
<dbReference type="EMBL" id="MN740808">
    <property type="protein sequence ID" value="QHU12582.1"/>
    <property type="molecule type" value="Genomic_DNA"/>
</dbReference>
<reference evidence="1" key="1">
    <citation type="journal article" date="2020" name="Nature">
        <title>Giant virus diversity and host interactions through global metagenomics.</title>
        <authorList>
            <person name="Schulz F."/>
            <person name="Roux S."/>
            <person name="Paez-Espino D."/>
            <person name="Jungbluth S."/>
            <person name="Walsh D.A."/>
            <person name="Denef V.J."/>
            <person name="McMahon K.D."/>
            <person name="Konstantinidis K.T."/>
            <person name="Eloe-Fadrosh E.A."/>
            <person name="Kyrpides N.C."/>
            <person name="Woyke T."/>
        </authorList>
    </citation>
    <scope>NUCLEOTIDE SEQUENCE</scope>
    <source>
        <strain evidence="1">GVMAG-S-1101172-89</strain>
    </source>
</reference>
<organism evidence="1">
    <name type="scientific">viral metagenome</name>
    <dbReference type="NCBI Taxonomy" id="1070528"/>
    <lineage>
        <taxon>unclassified sequences</taxon>
        <taxon>metagenomes</taxon>
        <taxon>organismal metagenomes</taxon>
    </lineage>
</organism>
<dbReference type="AlphaFoldDB" id="A0A6C0K3H1"/>